<proteinExistence type="predicted"/>
<reference evidence="1" key="1">
    <citation type="submission" date="2021-05" db="EMBL/GenBank/DDBJ databases">
        <authorList>
            <person name="Scholz U."/>
            <person name="Mascher M."/>
            <person name="Fiebig A."/>
        </authorList>
    </citation>
    <scope>NUCLEOTIDE SEQUENCE [LARGE SCALE GENOMIC DNA]</scope>
</reference>
<dbReference type="EnsemblPlants" id="AVESA.00010b.r2.7AG1187620.1">
    <property type="protein sequence ID" value="AVESA.00010b.r2.7AG1187620.1.CDS.1"/>
    <property type="gene ID" value="AVESA.00010b.r2.7AG1187620"/>
</dbReference>
<reference evidence="1" key="2">
    <citation type="submission" date="2025-09" db="UniProtKB">
        <authorList>
            <consortium name="EnsemblPlants"/>
        </authorList>
    </citation>
    <scope>IDENTIFICATION</scope>
</reference>
<dbReference type="Proteomes" id="UP001732700">
    <property type="component" value="Chromosome 7A"/>
</dbReference>
<name>A0ACD5ZKM6_AVESA</name>
<accession>A0ACD5ZKM6</accession>
<protein>
    <submittedName>
        <fullName evidence="1">Uncharacterized protein</fullName>
    </submittedName>
</protein>
<evidence type="ECO:0000313" key="2">
    <source>
        <dbReference type="Proteomes" id="UP001732700"/>
    </source>
</evidence>
<organism evidence="1 2">
    <name type="scientific">Avena sativa</name>
    <name type="common">Oat</name>
    <dbReference type="NCBI Taxonomy" id="4498"/>
    <lineage>
        <taxon>Eukaryota</taxon>
        <taxon>Viridiplantae</taxon>
        <taxon>Streptophyta</taxon>
        <taxon>Embryophyta</taxon>
        <taxon>Tracheophyta</taxon>
        <taxon>Spermatophyta</taxon>
        <taxon>Magnoliopsida</taxon>
        <taxon>Liliopsida</taxon>
        <taxon>Poales</taxon>
        <taxon>Poaceae</taxon>
        <taxon>BOP clade</taxon>
        <taxon>Pooideae</taxon>
        <taxon>Poodae</taxon>
        <taxon>Poeae</taxon>
        <taxon>Poeae Chloroplast Group 1 (Aveneae type)</taxon>
        <taxon>Aveninae</taxon>
        <taxon>Avena</taxon>
    </lineage>
</organism>
<keyword evidence="2" id="KW-1185">Reference proteome</keyword>
<sequence length="672" mass="76949">MAVEWLWQLIAFWREWGILSLVLLSLLLQVTLYLTAEIRRRKDNVVLKLVVWTAYMLTDTTAVYALGHMSVTVRTSNEHRLLAFWAAFLLLHLGGQDNITAYAIEDNKLWLRHLQSWVIQVLMACYVLHESSILAGQTLLRPATILMFLVGIVKYGEKVWVLKSACISDLSGKNYRWFNKWIAGFARDSIAPARHRHNELLAMQLLDYARNLLKEPLPCSGVNKIEMFDWDTVYGVAEVQLFLMHDVFYSKAEFIHSWPGYCIRISSLLSIVAAFILFSLLGEKHGYRAADVVTSYILLGGALILETTSFLRAMCSIWIYTRVSTDKKLGSVSGFKSCVTVTIARLARIPFQFRSCVRTMCAMCRGGGHVASGYYWSGSMGQHNFIDMCTDSKKSRGSKISRWIGREDWWNTLVYTSSVPVSRDISRLLEQYLKASTSISLESPRHIHNSLGRVALNRIPGLHEELGWLMHMEVDQSILVWHIATDVYLDWYRGVHDQPHKLAQVILALSNYMMFLLAVRPYMLPNNASRQAYIHICETVSRLDHRYREQKDLCRLLQEKGNQIILMSRSDEDPGRVEDVLFERACQLATRLIGKDMEIPDVDIMEVISQVWVEIMCYAAYHCTPESHARQLSNGGEYTTIVALLLQYTKYGTSMLVMMRMLQDAESSACND</sequence>
<evidence type="ECO:0000313" key="1">
    <source>
        <dbReference type="EnsemblPlants" id="AVESA.00010b.r2.7AG1187620.1.CDS.1"/>
    </source>
</evidence>